<dbReference type="Pfam" id="PF15434">
    <property type="entry name" value="FAM104"/>
    <property type="match status" value="1"/>
</dbReference>
<dbReference type="Proteomes" id="UP001497482">
    <property type="component" value="Chromosome 23"/>
</dbReference>
<gene>
    <name evidence="2" type="ORF">KC01_LOCUS27422</name>
</gene>
<accession>A0AAV2LI95</accession>
<evidence type="ECO:0000256" key="1">
    <source>
        <dbReference type="SAM" id="MobiDB-lite"/>
    </source>
</evidence>
<feature type="region of interest" description="Disordered" evidence="1">
    <location>
        <begin position="81"/>
        <end position="106"/>
    </location>
</feature>
<dbReference type="PANTHER" id="PTHR34763">
    <property type="entry name" value="PROTEIN FAM104A"/>
    <property type="match status" value="1"/>
</dbReference>
<dbReference type="InterPro" id="IPR029222">
    <property type="entry name" value="VCF1/2-like"/>
</dbReference>
<proteinExistence type="predicted"/>
<keyword evidence="3" id="KW-1185">Reference proteome</keyword>
<dbReference type="AlphaFoldDB" id="A0AAV2LI95"/>
<dbReference type="EMBL" id="OZ035845">
    <property type="protein sequence ID" value="CAL1599097.1"/>
    <property type="molecule type" value="Genomic_DNA"/>
</dbReference>
<reference evidence="2 3" key="1">
    <citation type="submission" date="2024-04" db="EMBL/GenBank/DDBJ databases">
        <authorList>
            <person name="Waldvogel A.-M."/>
            <person name="Schoenle A."/>
        </authorList>
    </citation>
    <scope>NUCLEOTIDE SEQUENCE [LARGE SCALE GENOMIC DNA]</scope>
</reference>
<evidence type="ECO:0008006" key="4">
    <source>
        <dbReference type="Google" id="ProtNLM"/>
    </source>
</evidence>
<feature type="region of interest" description="Disordered" evidence="1">
    <location>
        <begin position="1"/>
        <end position="36"/>
    </location>
</feature>
<organism evidence="2 3">
    <name type="scientific">Knipowitschia caucasica</name>
    <name type="common">Caucasian dwarf goby</name>
    <name type="synonym">Pomatoschistus caucasicus</name>
    <dbReference type="NCBI Taxonomy" id="637954"/>
    <lineage>
        <taxon>Eukaryota</taxon>
        <taxon>Metazoa</taxon>
        <taxon>Chordata</taxon>
        <taxon>Craniata</taxon>
        <taxon>Vertebrata</taxon>
        <taxon>Euteleostomi</taxon>
        <taxon>Actinopterygii</taxon>
        <taxon>Neopterygii</taxon>
        <taxon>Teleostei</taxon>
        <taxon>Neoteleostei</taxon>
        <taxon>Acanthomorphata</taxon>
        <taxon>Gobiaria</taxon>
        <taxon>Gobiiformes</taxon>
        <taxon>Gobioidei</taxon>
        <taxon>Gobiidae</taxon>
        <taxon>Gobiinae</taxon>
        <taxon>Knipowitschia</taxon>
    </lineage>
</organism>
<sequence length="137" mass="14848">MPIGLITQRAAMRTDSRKRHRSSDSEEDQQLSPQAKRLSCGPCLLVSDLDSESSSNDSSIGLCSSEGRLLLRTSSCSHSQSHCIVQSSPSPKPEESASPLQHGFHGDSSSVSYDYINSVLREAHFNSLQTRGRPGST</sequence>
<name>A0AAV2LI95_KNICA</name>
<dbReference type="PANTHER" id="PTHR34763:SF1">
    <property type="entry name" value="PROTEIN FAM104A"/>
    <property type="match status" value="1"/>
</dbReference>
<protein>
    <recommendedName>
        <fullName evidence="4">Protein FAM104A-like</fullName>
    </recommendedName>
</protein>
<evidence type="ECO:0000313" key="2">
    <source>
        <dbReference type="EMBL" id="CAL1599097.1"/>
    </source>
</evidence>
<evidence type="ECO:0000313" key="3">
    <source>
        <dbReference type="Proteomes" id="UP001497482"/>
    </source>
</evidence>